<evidence type="ECO:0000313" key="2">
    <source>
        <dbReference type="Proteomes" id="UP001054945"/>
    </source>
</evidence>
<keyword evidence="2" id="KW-1185">Reference proteome</keyword>
<dbReference type="EMBL" id="BPLR01005480">
    <property type="protein sequence ID" value="GIY02669.1"/>
    <property type="molecule type" value="Genomic_DNA"/>
</dbReference>
<gene>
    <name evidence="1" type="ORF">CEXT_336201</name>
</gene>
<accession>A0AAV4Q2G1</accession>
<evidence type="ECO:0000313" key="1">
    <source>
        <dbReference type="EMBL" id="GIY02669.1"/>
    </source>
</evidence>
<sequence length="114" mass="12946">MLDNPLNVDYLFFGADSTDKAFFLSVKILKDADKFETNSLTLKSSLHDKEIQHKCLQTGIPTILELKIIMASFSSDEKIQNHLIGENIQWIFNSLAVPPFGSLWEAGVKQWCEQ</sequence>
<name>A0AAV4Q2G1_CAEEX</name>
<comment type="caution">
    <text evidence="1">The sequence shown here is derived from an EMBL/GenBank/DDBJ whole genome shotgun (WGS) entry which is preliminary data.</text>
</comment>
<dbReference type="Proteomes" id="UP001054945">
    <property type="component" value="Unassembled WGS sequence"/>
</dbReference>
<organism evidence="1 2">
    <name type="scientific">Caerostris extrusa</name>
    <name type="common">Bark spider</name>
    <name type="synonym">Caerostris bankana</name>
    <dbReference type="NCBI Taxonomy" id="172846"/>
    <lineage>
        <taxon>Eukaryota</taxon>
        <taxon>Metazoa</taxon>
        <taxon>Ecdysozoa</taxon>
        <taxon>Arthropoda</taxon>
        <taxon>Chelicerata</taxon>
        <taxon>Arachnida</taxon>
        <taxon>Araneae</taxon>
        <taxon>Araneomorphae</taxon>
        <taxon>Entelegynae</taxon>
        <taxon>Araneoidea</taxon>
        <taxon>Araneidae</taxon>
        <taxon>Caerostris</taxon>
    </lineage>
</organism>
<protein>
    <submittedName>
        <fullName evidence="1">Uncharacterized protein</fullName>
    </submittedName>
</protein>
<reference evidence="1 2" key="1">
    <citation type="submission" date="2021-06" db="EMBL/GenBank/DDBJ databases">
        <title>Caerostris extrusa draft genome.</title>
        <authorList>
            <person name="Kono N."/>
            <person name="Arakawa K."/>
        </authorList>
    </citation>
    <scope>NUCLEOTIDE SEQUENCE [LARGE SCALE GENOMIC DNA]</scope>
</reference>
<proteinExistence type="predicted"/>
<dbReference type="AlphaFoldDB" id="A0AAV4Q2G1"/>